<evidence type="ECO:0000313" key="2">
    <source>
        <dbReference type="Proteomes" id="UP000255024"/>
    </source>
</evidence>
<dbReference type="Proteomes" id="UP000255024">
    <property type="component" value="Unassembled WGS sequence"/>
</dbReference>
<protein>
    <recommendedName>
        <fullName evidence="3">Lipoprotein</fullName>
    </recommendedName>
</protein>
<reference evidence="1 2" key="1">
    <citation type="submission" date="2018-06" db="EMBL/GenBank/DDBJ databases">
        <authorList>
            <consortium name="Pathogen Informatics"/>
            <person name="Doyle S."/>
        </authorList>
    </citation>
    <scope>NUCLEOTIDE SEQUENCE [LARGE SCALE GENOMIC DNA]</scope>
    <source>
        <strain evidence="1 2">NCTC11179</strain>
    </source>
</reference>
<evidence type="ECO:0000313" key="1">
    <source>
        <dbReference type="EMBL" id="STZ27939.1"/>
    </source>
</evidence>
<evidence type="ECO:0008006" key="3">
    <source>
        <dbReference type="Google" id="ProtNLM"/>
    </source>
</evidence>
<proteinExistence type="predicted"/>
<gene>
    <name evidence="1" type="ORF">NCTC11179_01477</name>
</gene>
<organism evidence="1 2">
    <name type="scientific">Myroides odoratus</name>
    <name type="common">Flavobacterium odoratum</name>
    <dbReference type="NCBI Taxonomy" id="256"/>
    <lineage>
        <taxon>Bacteria</taxon>
        <taxon>Pseudomonadati</taxon>
        <taxon>Bacteroidota</taxon>
        <taxon>Flavobacteriia</taxon>
        <taxon>Flavobacteriales</taxon>
        <taxon>Flavobacteriaceae</taxon>
        <taxon>Myroides</taxon>
    </lineage>
</organism>
<name>A0A378RNK9_MYROD</name>
<dbReference type="RefSeq" id="WP_115090779.1">
    <property type="nucleotide sequence ID" value="NZ_CP068107.1"/>
</dbReference>
<dbReference type="EMBL" id="UGQL01000001">
    <property type="protein sequence ID" value="STZ27939.1"/>
    <property type="molecule type" value="Genomic_DNA"/>
</dbReference>
<sequence>MRIVSFFLIVLLFFSCERKQEKKDEFEEYKGIQLTESFSKSLGGNISYTLELPDTLKVNQAYQAIFKFDSPFDTILDPMVSDSIKFRTIKLSYYKPIKIETEILKEDIVLKDSVYIPNKLFTLGNIRFKEKGKYLFLVLIEDEIMYNYYNKHGKRDSVHLDRIFEEIKKEVVVIE</sequence>
<dbReference type="AlphaFoldDB" id="A0A378RNK9"/>
<dbReference type="PROSITE" id="PS51257">
    <property type="entry name" value="PROKAR_LIPOPROTEIN"/>
    <property type="match status" value="1"/>
</dbReference>
<accession>A0A378RNK9</accession>
<keyword evidence="2" id="KW-1185">Reference proteome</keyword>